<reference evidence="1 2" key="1">
    <citation type="journal article" date="2012" name="BMC Genomics">
        <title>The Caulobacter crescentus phage phiCbK: genomics of a canonical phage.</title>
        <authorList>
            <person name="Gill J.J."/>
            <person name="Berry J.D."/>
            <person name="Russell W.K."/>
            <person name="Lessor L."/>
            <person name="Escobar Garcia D.A."/>
            <person name="Hernandez D."/>
            <person name="Kane A."/>
            <person name="Keene J."/>
            <person name="Maddox M."/>
            <person name="Martin R."/>
            <person name="Mohan S."/>
            <person name="Thorn A.M."/>
            <person name="Russell D.H."/>
            <person name="Young R."/>
        </authorList>
    </citation>
    <scope>NUCLEOTIDE SEQUENCE [LARGE SCALE GENOMIC DNA]</scope>
</reference>
<dbReference type="TCDB" id="1.M.1.3.15">
    <property type="family name" value="the rz/rz1 spanin1 (rz(1)) family"/>
</dbReference>
<sequence>MQSPLIKPTPLSSALRRLSKALFLIPLLVVVTGCSSVPTSLLSPDSLYPDSITSCAPEPEVPARPAPNVARPESVKATYLNGVRWAGADCRDTVAATAQRKIDYKKQYDAATAPAWKKLFKFGKKE</sequence>
<organism evidence="1 2">
    <name type="scientific">Caulobacter phage CcrColossus</name>
    <dbReference type="NCBI Taxonomy" id="1211640"/>
    <lineage>
        <taxon>Viruses</taxon>
        <taxon>Duplodnaviria</taxon>
        <taxon>Heunggongvirae</taxon>
        <taxon>Uroviricota</taxon>
        <taxon>Caudoviricetes</taxon>
        <taxon>Jeanschmidtviridae</taxon>
        <taxon>Colossusvirus</taxon>
        <taxon>Colossusvirus colossus</taxon>
    </lineage>
</organism>
<dbReference type="KEGG" id="vg:13995065"/>
<dbReference type="PROSITE" id="PS51257">
    <property type="entry name" value="PROKAR_LIPOPROTEIN"/>
    <property type="match status" value="1"/>
</dbReference>
<evidence type="ECO:0000313" key="1">
    <source>
        <dbReference type="EMBL" id="AFU88007.1"/>
    </source>
</evidence>
<gene>
    <name evidence="1" type="ORF">CcrColossus_gp137</name>
</gene>
<dbReference type="RefSeq" id="YP_006988371.1">
    <property type="nucleotide sequence ID" value="NC_019406.1"/>
</dbReference>
<evidence type="ECO:0000313" key="2">
    <source>
        <dbReference type="Proteomes" id="UP000000463"/>
    </source>
</evidence>
<dbReference type="Proteomes" id="UP000000463">
    <property type="component" value="Segment"/>
</dbReference>
<proteinExistence type="predicted"/>
<dbReference type="EMBL" id="JX100810">
    <property type="protein sequence ID" value="AFU88007.1"/>
    <property type="molecule type" value="Genomic_DNA"/>
</dbReference>
<accession>K4K675</accession>
<keyword evidence="2" id="KW-1185">Reference proteome</keyword>
<dbReference type="GeneID" id="13995065"/>
<protein>
    <submittedName>
        <fullName evidence="1">Putative outer membrane spanin component</fullName>
    </submittedName>
</protein>
<name>K4K675_9CAUD</name>